<organism evidence="8 9">
    <name type="scientific">Streptomyces olivoverticillatus</name>
    <dbReference type="NCBI Taxonomy" id="66427"/>
    <lineage>
        <taxon>Bacteria</taxon>
        <taxon>Bacillati</taxon>
        <taxon>Actinomycetota</taxon>
        <taxon>Actinomycetes</taxon>
        <taxon>Kitasatosporales</taxon>
        <taxon>Streptomycetaceae</taxon>
        <taxon>Streptomyces</taxon>
    </lineage>
</organism>
<dbReference type="Gene3D" id="1.20.1250.20">
    <property type="entry name" value="MFS general substrate transporter like domains"/>
    <property type="match status" value="1"/>
</dbReference>
<dbReference type="GO" id="GO:0022857">
    <property type="term" value="F:transmembrane transporter activity"/>
    <property type="evidence" value="ECO:0007669"/>
    <property type="project" value="InterPro"/>
</dbReference>
<feature type="transmembrane region" description="Helical" evidence="6">
    <location>
        <begin position="295"/>
        <end position="312"/>
    </location>
</feature>
<evidence type="ECO:0000256" key="2">
    <source>
        <dbReference type="ARBA" id="ARBA00022475"/>
    </source>
</evidence>
<evidence type="ECO:0000313" key="9">
    <source>
        <dbReference type="Proteomes" id="UP000556084"/>
    </source>
</evidence>
<feature type="domain" description="Major facilitator superfamily (MFS) profile" evidence="7">
    <location>
        <begin position="30"/>
        <end position="408"/>
    </location>
</feature>
<gene>
    <name evidence="8" type="ORF">FHS39_000583</name>
</gene>
<evidence type="ECO:0000256" key="6">
    <source>
        <dbReference type="SAM" id="Phobius"/>
    </source>
</evidence>
<feature type="transmembrane region" description="Helical" evidence="6">
    <location>
        <begin position="154"/>
        <end position="174"/>
    </location>
</feature>
<feature type="transmembrane region" description="Helical" evidence="6">
    <location>
        <begin position="30"/>
        <end position="55"/>
    </location>
</feature>
<protein>
    <submittedName>
        <fullName evidence="8">DHA1 family inner membrane transport protein</fullName>
    </submittedName>
</protein>
<dbReference type="InterPro" id="IPR011701">
    <property type="entry name" value="MFS"/>
</dbReference>
<dbReference type="EMBL" id="JACHJH010000001">
    <property type="protein sequence ID" value="MBB4891583.1"/>
    <property type="molecule type" value="Genomic_DNA"/>
</dbReference>
<feature type="transmembrane region" description="Helical" evidence="6">
    <location>
        <begin position="67"/>
        <end position="90"/>
    </location>
</feature>
<feature type="transmembrane region" description="Helical" evidence="6">
    <location>
        <begin position="97"/>
        <end position="116"/>
    </location>
</feature>
<comment type="subcellular location">
    <subcellularLocation>
        <location evidence="1">Cell membrane</location>
        <topology evidence="1">Multi-pass membrane protein</topology>
    </subcellularLocation>
</comment>
<dbReference type="GO" id="GO:0005886">
    <property type="term" value="C:plasma membrane"/>
    <property type="evidence" value="ECO:0007669"/>
    <property type="project" value="UniProtKB-SubCell"/>
</dbReference>
<feature type="transmembrane region" description="Helical" evidence="6">
    <location>
        <begin position="186"/>
        <end position="210"/>
    </location>
</feature>
<feature type="transmembrane region" description="Helical" evidence="6">
    <location>
        <begin position="342"/>
        <end position="364"/>
    </location>
</feature>
<accession>A0A7W7LKY9</accession>
<dbReference type="InterPro" id="IPR036259">
    <property type="entry name" value="MFS_trans_sf"/>
</dbReference>
<dbReference type="PANTHER" id="PTHR43124">
    <property type="entry name" value="PURINE EFFLUX PUMP PBUE"/>
    <property type="match status" value="1"/>
</dbReference>
<feature type="transmembrane region" description="Helical" evidence="6">
    <location>
        <begin position="318"/>
        <end position="335"/>
    </location>
</feature>
<dbReference type="RefSeq" id="WP_184346139.1">
    <property type="nucleotide sequence ID" value="NZ_JACHJH010000001.1"/>
</dbReference>
<feature type="transmembrane region" description="Helical" evidence="6">
    <location>
        <begin position="263"/>
        <end position="283"/>
    </location>
</feature>
<feature type="transmembrane region" description="Helical" evidence="6">
    <location>
        <begin position="230"/>
        <end position="251"/>
    </location>
</feature>
<keyword evidence="2" id="KW-1003">Cell membrane</keyword>
<dbReference type="SUPFAM" id="SSF103473">
    <property type="entry name" value="MFS general substrate transporter"/>
    <property type="match status" value="1"/>
</dbReference>
<evidence type="ECO:0000256" key="3">
    <source>
        <dbReference type="ARBA" id="ARBA00022692"/>
    </source>
</evidence>
<dbReference type="Proteomes" id="UP000556084">
    <property type="component" value="Unassembled WGS sequence"/>
</dbReference>
<name>A0A7W7LKY9_9ACTN</name>
<sequence>MSASSMPQTTGSAPNGVLGSGVAAPSAFPVAVLAALSLSVFALCSAEFALIGLLLNVSDDLHVSVASAGQLLSAYAIAVAIGGPIVTVATARVAPKLLALVLLLVFAVANVLGALAPSFSLLMGARTLGALTHSTFAAVCILIAVRLSPPARQASAIAWVAGGLGLATVLGGPIGTAIGEQWGWRATFWCVAGAAVVGIAALALLVPGNLDRGEAESMRSELGILRRPQVLCALAVTAVSQGGWFLLYSYISPLLQNVTGFGAGIATVLLFVFGFGGFVGNALGGKLADRTLRGTLASMLVLLAVTLLVLSLTAESKVVVPVAVFLIGLASGALVPPLQSWVLGAAGGGSALALAANTSAFNLGNALGSWSGSQFLDGGTDVTALAWIGAIVVVVALAGTLAALAGRRKNGAPSD</sequence>
<feature type="transmembrane region" description="Helical" evidence="6">
    <location>
        <begin position="128"/>
        <end position="147"/>
    </location>
</feature>
<dbReference type="CDD" id="cd17324">
    <property type="entry name" value="MFS_NepI_like"/>
    <property type="match status" value="1"/>
</dbReference>
<dbReference type="Pfam" id="PF07690">
    <property type="entry name" value="MFS_1"/>
    <property type="match status" value="1"/>
</dbReference>
<dbReference type="InterPro" id="IPR020846">
    <property type="entry name" value="MFS_dom"/>
</dbReference>
<evidence type="ECO:0000259" key="7">
    <source>
        <dbReference type="PROSITE" id="PS50850"/>
    </source>
</evidence>
<dbReference type="PANTHER" id="PTHR43124:SF8">
    <property type="entry name" value="INNER MEMBRANE TRANSPORT PROTEIN YDHP"/>
    <property type="match status" value="1"/>
</dbReference>
<evidence type="ECO:0000313" key="8">
    <source>
        <dbReference type="EMBL" id="MBB4891583.1"/>
    </source>
</evidence>
<feature type="transmembrane region" description="Helical" evidence="6">
    <location>
        <begin position="384"/>
        <end position="405"/>
    </location>
</feature>
<reference evidence="8 9" key="1">
    <citation type="submission" date="2020-08" db="EMBL/GenBank/DDBJ databases">
        <title>Genomic Encyclopedia of Type Strains, Phase III (KMG-III): the genomes of soil and plant-associated and newly described type strains.</title>
        <authorList>
            <person name="Whitman W."/>
        </authorList>
    </citation>
    <scope>NUCLEOTIDE SEQUENCE [LARGE SCALE GENOMIC DNA]</scope>
    <source>
        <strain evidence="8 9">CECT 3266</strain>
    </source>
</reference>
<keyword evidence="9" id="KW-1185">Reference proteome</keyword>
<dbReference type="AlphaFoldDB" id="A0A7W7LKY9"/>
<keyword evidence="3 6" id="KW-0812">Transmembrane</keyword>
<proteinExistence type="predicted"/>
<evidence type="ECO:0000256" key="1">
    <source>
        <dbReference type="ARBA" id="ARBA00004651"/>
    </source>
</evidence>
<keyword evidence="5 6" id="KW-0472">Membrane</keyword>
<comment type="caution">
    <text evidence="8">The sequence shown here is derived from an EMBL/GenBank/DDBJ whole genome shotgun (WGS) entry which is preliminary data.</text>
</comment>
<keyword evidence="4 6" id="KW-1133">Transmembrane helix</keyword>
<dbReference type="InterPro" id="IPR050189">
    <property type="entry name" value="MFS_Efflux_Transporters"/>
</dbReference>
<dbReference type="PROSITE" id="PS50850">
    <property type="entry name" value="MFS"/>
    <property type="match status" value="1"/>
</dbReference>
<evidence type="ECO:0000256" key="4">
    <source>
        <dbReference type="ARBA" id="ARBA00022989"/>
    </source>
</evidence>
<evidence type="ECO:0000256" key="5">
    <source>
        <dbReference type="ARBA" id="ARBA00023136"/>
    </source>
</evidence>